<dbReference type="OrthoDB" id="5426988at2759"/>
<dbReference type="Gene3D" id="3.40.50.300">
    <property type="entry name" value="P-loop containing nucleotide triphosphate hydrolases"/>
    <property type="match status" value="1"/>
</dbReference>
<dbReference type="InterPro" id="IPR027417">
    <property type="entry name" value="P-loop_NTPase"/>
</dbReference>
<proteinExistence type="predicted"/>
<name>A0A427YES9_9TREE</name>
<keyword evidence="2" id="KW-1185">Reference proteome</keyword>
<protein>
    <submittedName>
        <fullName evidence="1">Uncharacterized protein</fullName>
    </submittedName>
</protein>
<dbReference type="AlphaFoldDB" id="A0A427YES9"/>
<dbReference type="SUPFAM" id="SSF52540">
    <property type="entry name" value="P-loop containing nucleoside triphosphate hydrolases"/>
    <property type="match status" value="1"/>
</dbReference>
<evidence type="ECO:0000313" key="1">
    <source>
        <dbReference type="EMBL" id="RSH89533.1"/>
    </source>
</evidence>
<organism evidence="1 2">
    <name type="scientific">Saitozyma podzolica</name>
    <dbReference type="NCBI Taxonomy" id="1890683"/>
    <lineage>
        <taxon>Eukaryota</taxon>
        <taxon>Fungi</taxon>
        <taxon>Dikarya</taxon>
        <taxon>Basidiomycota</taxon>
        <taxon>Agaricomycotina</taxon>
        <taxon>Tremellomycetes</taxon>
        <taxon>Tremellales</taxon>
        <taxon>Trimorphomycetaceae</taxon>
        <taxon>Saitozyma</taxon>
    </lineage>
</organism>
<dbReference type="EMBL" id="RSCD01000013">
    <property type="protein sequence ID" value="RSH89533.1"/>
    <property type="molecule type" value="Genomic_DNA"/>
</dbReference>
<dbReference type="STRING" id="1890683.A0A427YES9"/>
<reference evidence="1 2" key="1">
    <citation type="submission" date="2018-11" db="EMBL/GenBank/DDBJ databases">
        <title>Genome sequence of Saitozyma podzolica DSM 27192.</title>
        <authorList>
            <person name="Aliyu H."/>
            <person name="Gorte O."/>
            <person name="Ochsenreither K."/>
        </authorList>
    </citation>
    <scope>NUCLEOTIDE SEQUENCE [LARGE SCALE GENOMIC DNA]</scope>
    <source>
        <strain evidence="1 2">DSM 27192</strain>
    </source>
</reference>
<evidence type="ECO:0000313" key="2">
    <source>
        <dbReference type="Proteomes" id="UP000279259"/>
    </source>
</evidence>
<gene>
    <name evidence="1" type="ORF">EHS25_002083</name>
</gene>
<sequence>MPGAIVLINGYPGVGKHIAAEELAKVIPDAKVLDTHHLDVAAGSVHPKDSAGYNELRKTLRHAVLSSLSNPPSSSIYIITDTILSSPIHLPVLQLYLTPLPLIHIILSCSTSTNVSRLLSDPSRASRGKVADESAVMELRMEEEVARFQTLRGGRVQGLQAEVEIDTDRLDKGLMSGTVAECVMDALRRAGVWVMPRRSSGASLASRF</sequence>
<comment type="caution">
    <text evidence="1">The sequence shown here is derived from an EMBL/GenBank/DDBJ whole genome shotgun (WGS) entry which is preliminary data.</text>
</comment>
<accession>A0A427YES9</accession>
<dbReference type="Proteomes" id="UP000279259">
    <property type="component" value="Unassembled WGS sequence"/>
</dbReference>